<accession>A0A7G9QV89</accession>
<evidence type="ECO:0000259" key="12">
    <source>
        <dbReference type="Pfam" id="PF00890"/>
    </source>
</evidence>
<comment type="similarity">
    <text evidence="3 11">Belongs to the FAD-dependent oxidoreductase 2 family. NadB subfamily.</text>
</comment>
<organism evidence="13 14">
    <name type="scientific">Thermomonas brevis</name>
    <dbReference type="NCBI Taxonomy" id="215691"/>
    <lineage>
        <taxon>Bacteria</taxon>
        <taxon>Pseudomonadati</taxon>
        <taxon>Pseudomonadota</taxon>
        <taxon>Gammaproteobacteria</taxon>
        <taxon>Lysobacterales</taxon>
        <taxon>Lysobacteraceae</taxon>
        <taxon>Thermomonas</taxon>
    </lineage>
</organism>
<dbReference type="SUPFAM" id="SSF56425">
    <property type="entry name" value="Succinate dehydrogenase/fumarate reductase flavoprotein, catalytic domain"/>
    <property type="match status" value="1"/>
</dbReference>
<dbReference type="InterPro" id="IPR027477">
    <property type="entry name" value="Succ_DH/fumarate_Rdtase_cat_sf"/>
</dbReference>
<dbReference type="Pfam" id="PF00890">
    <property type="entry name" value="FAD_binding_2"/>
    <property type="match status" value="1"/>
</dbReference>
<dbReference type="SUPFAM" id="SSF46977">
    <property type="entry name" value="Succinate dehydrogenase/fumarate reductase flavoprotein C-terminal domain"/>
    <property type="match status" value="1"/>
</dbReference>
<name>A0A7G9QV89_9GAMM</name>
<comment type="pathway">
    <text evidence="2 11">Cofactor biosynthesis; NAD(+) biosynthesis; iminoaspartate from L-aspartate (oxidase route): step 1/1.</text>
</comment>
<dbReference type="NCBIfam" id="NF005701">
    <property type="entry name" value="PRK07512.1"/>
    <property type="match status" value="1"/>
</dbReference>
<dbReference type="EMBL" id="CP060711">
    <property type="protein sequence ID" value="QNN47264.1"/>
    <property type="molecule type" value="Genomic_DNA"/>
</dbReference>
<evidence type="ECO:0000256" key="7">
    <source>
        <dbReference type="ARBA" id="ARBA00022827"/>
    </source>
</evidence>
<evidence type="ECO:0000256" key="1">
    <source>
        <dbReference type="ARBA" id="ARBA00001974"/>
    </source>
</evidence>
<dbReference type="InterPro" id="IPR037099">
    <property type="entry name" value="Fum_R/Succ_DH_flav-like_C_sf"/>
</dbReference>
<dbReference type="AlphaFoldDB" id="A0A7G9QV89"/>
<dbReference type="GO" id="GO:0005737">
    <property type="term" value="C:cytoplasm"/>
    <property type="evidence" value="ECO:0007669"/>
    <property type="project" value="UniProtKB-SubCell"/>
</dbReference>
<dbReference type="GO" id="GO:0008734">
    <property type="term" value="F:L-aspartate oxidase activity"/>
    <property type="evidence" value="ECO:0007669"/>
    <property type="project" value="UniProtKB-UniRule"/>
</dbReference>
<evidence type="ECO:0000256" key="6">
    <source>
        <dbReference type="ARBA" id="ARBA00022642"/>
    </source>
</evidence>
<evidence type="ECO:0000256" key="5">
    <source>
        <dbReference type="ARBA" id="ARBA00022630"/>
    </source>
</evidence>
<evidence type="ECO:0000256" key="2">
    <source>
        <dbReference type="ARBA" id="ARBA00004950"/>
    </source>
</evidence>
<comment type="catalytic activity">
    <reaction evidence="9">
        <text>L-aspartate + O2 = iminosuccinate + H2O2</text>
        <dbReference type="Rhea" id="RHEA:25876"/>
        <dbReference type="ChEBI" id="CHEBI:15379"/>
        <dbReference type="ChEBI" id="CHEBI:16240"/>
        <dbReference type="ChEBI" id="CHEBI:29991"/>
        <dbReference type="ChEBI" id="CHEBI:77875"/>
        <dbReference type="EC" id="1.4.3.16"/>
    </reaction>
    <physiologicalReaction direction="left-to-right" evidence="9">
        <dbReference type="Rhea" id="RHEA:25877"/>
    </physiologicalReaction>
</comment>
<dbReference type="InterPro" id="IPR005288">
    <property type="entry name" value="NadB"/>
</dbReference>
<keyword evidence="14" id="KW-1185">Reference proteome</keyword>
<keyword evidence="7 11" id="KW-0274">FAD</keyword>
<dbReference type="PRINTS" id="PR00368">
    <property type="entry name" value="FADPNR"/>
</dbReference>
<evidence type="ECO:0000256" key="8">
    <source>
        <dbReference type="ARBA" id="ARBA00023002"/>
    </source>
</evidence>
<evidence type="ECO:0000256" key="9">
    <source>
        <dbReference type="ARBA" id="ARBA00048305"/>
    </source>
</evidence>
<dbReference type="KEGG" id="tbv:H9L17_03685"/>
<dbReference type="InterPro" id="IPR003953">
    <property type="entry name" value="FAD-dep_OxRdtase_2_FAD-bd"/>
</dbReference>
<dbReference type="PANTHER" id="PTHR42716:SF2">
    <property type="entry name" value="L-ASPARTATE OXIDASE, CHLOROPLASTIC"/>
    <property type="match status" value="1"/>
</dbReference>
<comment type="cofactor">
    <cofactor evidence="1 11">
        <name>FAD</name>
        <dbReference type="ChEBI" id="CHEBI:57692"/>
    </cofactor>
</comment>
<protein>
    <recommendedName>
        <fullName evidence="4 10">L-aspartate oxidase</fullName>
        <ecNumber evidence="4 10">1.4.3.16</ecNumber>
    </recommendedName>
</protein>
<dbReference type="UniPathway" id="UPA00253">
    <property type="reaction ID" value="UER00326"/>
</dbReference>
<comment type="subcellular location">
    <subcellularLocation>
        <location evidence="11">Cytoplasm</location>
    </subcellularLocation>
</comment>
<dbReference type="Proteomes" id="UP000515977">
    <property type="component" value="Chromosome"/>
</dbReference>
<gene>
    <name evidence="13" type="ORF">H9L17_03685</name>
</gene>
<dbReference type="RefSeq" id="WP_187571011.1">
    <property type="nucleotide sequence ID" value="NZ_CP060711.1"/>
</dbReference>
<evidence type="ECO:0000256" key="10">
    <source>
        <dbReference type="NCBIfam" id="TIGR00551"/>
    </source>
</evidence>
<sequence>MSAPTPVVIVGGGIAGLTAALAAAPAPVLLLNRARGAEHAASALAQGGIAAAVGTDDTPQAHARDTCDAGSHRNDRAMVDVLTEGAPAAIEWLQWQGVAFDRDEGGALRLGREGGHDRPRIVHAGGDATGAKVMEALVAVARRSPHIERRAGVDVDGLVLRDGRVCGVCVTNPDGTREALHGRAVVLATGGIGGLFAQTSNPPDADGSGLALALAAGAAMRDLEFVQFHPTALALPGLHSLPLVTEALRGAGARLLDADGNSLMDGLHPLADLAPRDIVARRVWRACREGGAWLDAHRIGAAFPSQFPTVFRACMERGIDPRVQPIPVAPAAHFHMGGIKVDADGRTSLPGLHAVGEVACNGVHGANRLASNSLLEGVVFGRRLGRLLRVLPESGNEHGRFTLVRRKPSLDAASLAGLRELMMRAMGPVREGEALRPALEECAALAELGWQGGLARAMVEAALRRTESLGAHFRLD</sequence>
<keyword evidence="8 11" id="KW-0560">Oxidoreductase</keyword>
<dbReference type="Gene3D" id="3.50.50.60">
    <property type="entry name" value="FAD/NAD(P)-binding domain"/>
    <property type="match status" value="1"/>
</dbReference>
<dbReference type="EC" id="1.4.3.16" evidence="4 10"/>
<dbReference type="PANTHER" id="PTHR42716">
    <property type="entry name" value="L-ASPARTATE OXIDASE"/>
    <property type="match status" value="1"/>
</dbReference>
<proteinExistence type="inferred from homology"/>
<dbReference type="NCBIfam" id="TIGR00551">
    <property type="entry name" value="nadB"/>
    <property type="match status" value="1"/>
</dbReference>
<dbReference type="Gene3D" id="1.20.58.100">
    <property type="entry name" value="Fumarate reductase/succinate dehydrogenase flavoprotein-like, C-terminal domain"/>
    <property type="match status" value="1"/>
</dbReference>
<dbReference type="SUPFAM" id="SSF51905">
    <property type="entry name" value="FAD/NAD(P)-binding domain"/>
    <property type="match status" value="1"/>
</dbReference>
<evidence type="ECO:0000256" key="3">
    <source>
        <dbReference type="ARBA" id="ARBA00008562"/>
    </source>
</evidence>
<evidence type="ECO:0000313" key="13">
    <source>
        <dbReference type="EMBL" id="QNN47264.1"/>
    </source>
</evidence>
<dbReference type="InterPro" id="IPR036188">
    <property type="entry name" value="FAD/NAD-bd_sf"/>
</dbReference>
<evidence type="ECO:0000256" key="4">
    <source>
        <dbReference type="ARBA" id="ARBA00012173"/>
    </source>
</evidence>
<reference evidence="13 14" key="1">
    <citation type="submission" date="2020-08" db="EMBL/GenBank/DDBJ databases">
        <title>Genome sequence of Thermomonas brevis KACC 16975T.</title>
        <authorList>
            <person name="Hyun D.-W."/>
            <person name="Bae J.-W."/>
        </authorList>
    </citation>
    <scope>NUCLEOTIDE SEQUENCE [LARGE SCALE GENOMIC DNA]</scope>
    <source>
        <strain evidence="13 14">KACC 16975</strain>
    </source>
</reference>
<evidence type="ECO:0000256" key="11">
    <source>
        <dbReference type="RuleBase" id="RU362049"/>
    </source>
</evidence>
<feature type="domain" description="FAD-dependent oxidoreductase 2 FAD-binding" evidence="12">
    <location>
        <begin position="7"/>
        <end position="374"/>
    </location>
</feature>
<keyword evidence="5 11" id="KW-0285">Flavoprotein</keyword>
<dbReference type="GO" id="GO:0034628">
    <property type="term" value="P:'de novo' NAD+ biosynthetic process from L-aspartate"/>
    <property type="evidence" value="ECO:0007669"/>
    <property type="project" value="TreeGrafter"/>
</dbReference>
<keyword evidence="6 11" id="KW-0662">Pyridine nucleotide biosynthesis</keyword>
<evidence type="ECO:0000313" key="14">
    <source>
        <dbReference type="Proteomes" id="UP000515977"/>
    </source>
</evidence>
<comment type="function">
    <text evidence="11">Catalyzes the oxidation of L-aspartate to iminoaspartate.</text>
</comment>
<dbReference type="Gene3D" id="3.90.700.10">
    <property type="entry name" value="Succinate dehydrogenase/fumarate reductase flavoprotein, catalytic domain"/>
    <property type="match status" value="1"/>
</dbReference>